<dbReference type="AlphaFoldDB" id="A0AAD8QZW0"/>
<dbReference type="PANTHER" id="PTHR47481:SF31">
    <property type="entry name" value="OS01G0873500 PROTEIN"/>
    <property type="match status" value="1"/>
</dbReference>
<keyword evidence="2" id="KW-0812">Transmembrane</keyword>
<feature type="region of interest" description="Disordered" evidence="1">
    <location>
        <begin position="211"/>
        <end position="241"/>
    </location>
</feature>
<feature type="compositionally biased region" description="Low complexity" evidence="1">
    <location>
        <begin position="458"/>
        <end position="472"/>
    </location>
</feature>
<evidence type="ECO:0000256" key="1">
    <source>
        <dbReference type="SAM" id="MobiDB-lite"/>
    </source>
</evidence>
<dbReference type="Proteomes" id="UP001231189">
    <property type="component" value="Unassembled WGS sequence"/>
</dbReference>
<proteinExistence type="predicted"/>
<dbReference type="Pfam" id="PF14223">
    <property type="entry name" value="Retrotran_gag_2"/>
    <property type="match status" value="1"/>
</dbReference>
<feature type="compositionally biased region" description="Polar residues" evidence="1">
    <location>
        <begin position="435"/>
        <end position="444"/>
    </location>
</feature>
<feature type="transmembrane region" description="Helical" evidence="2">
    <location>
        <begin position="382"/>
        <end position="400"/>
    </location>
</feature>
<keyword evidence="2" id="KW-0472">Membrane</keyword>
<evidence type="ECO:0000256" key="2">
    <source>
        <dbReference type="SAM" id="Phobius"/>
    </source>
</evidence>
<dbReference type="PANTHER" id="PTHR47481">
    <property type="match status" value="1"/>
</dbReference>
<evidence type="ECO:0008006" key="5">
    <source>
        <dbReference type="Google" id="ProtNLM"/>
    </source>
</evidence>
<dbReference type="EMBL" id="JAUUTY010000007">
    <property type="protein sequence ID" value="KAK1611455.1"/>
    <property type="molecule type" value="Genomic_DNA"/>
</dbReference>
<feature type="region of interest" description="Disordered" evidence="1">
    <location>
        <begin position="403"/>
        <end position="501"/>
    </location>
</feature>
<evidence type="ECO:0000313" key="3">
    <source>
        <dbReference type="EMBL" id="KAK1611455.1"/>
    </source>
</evidence>
<protein>
    <recommendedName>
        <fullName evidence="5">Reverse transcriptase Ty1/copia-type domain-containing protein</fullName>
    </recommendedName>
</protein>
<reference evidence="3" key="1">
    <citation type="submission" date="2023-07" db="EMBL/GenBank/DDBJ databases">
        <title>A chromosome-level genome assembly of Lolium multiflorum.</title>
        <authorList>
            <person name="Chen Y."/>
            <person name="Copetti D."/>
            <person name="Kolliker R."/>
            <person name="Studer B."/>
        </authorList>
    </citation>
    <scope>NUCLEOTIDE SEQUENCE</scope>
    <source>
        <strain evidence="3">02402/16</strain>
        <tissue evidence="3">Leaf</tissue>
    </source>
</reference>
<organism evidence="3 4">
    <name type="scientific">Lolium multiflorum</name>
    <name type="common">Italian ryegrass</name>
    <name type="synonym">Lolium perenne subsp. multiflorum</name>
    <dbReference type="NCBI Taxonomy" id="4521"/>
    <lineage>
        <taxon>Eukaryota</taxon>
        <taxon>Viridiplantae</taxon>
        <taxon>Streptophyta</taxon>
        <taxon>Embryophyta</taxon>
        <taxon>Tracheophyta</taxon>
        <taxon>Spermatophyta</taxon>
        <taxon>Magnoliopsida</taxon>
        <taxon>Liliopsida</taxon>
        <taxon>Poales</taxon>
        <taxon>Poaceae</taxon>
        <taxon>BOP clade</taxon>
        <taxon>Pooideae</taxon>
        <taxon>Poodae</taxon>
        <taxon>Poeae</taxon>
        <taxon>Poeae Chloroplast Group 2 (Poeae type)</taxon>
        <taxon>Loliodinae</taxon>
        <taxon>Loliinae</taxon>
        <taxon>Lolium</taxon>
    </lineage>
</organism>
<accession>A0AAD8QZW0</accession>
<keyword evidence="4" id="KW-1185">Reference proteome</keyword>
<keyword evidence="2" id="KW-1133">Transmembrane helix</keyword>
<sequence>MASSTSMSATALAAALGSPPSQPLTRENALVWKALVIPALRGARVLDLVEGKDTAPAESISAEDANNKPITIVNPDYEAWISRDQQVLRWLLNALSPDVLAHVVGLDSSSAVWAALNAHVSGQSKTRVQQLRSALNDTRKGDMSAEKYVAKMKCIAAELAAVGKPLDDDELVYYVLQGLGSHYNNLRTAVNANPNTTLAELLTQVQAFDRQHKSDEPGFTSSANVARRDTRPRHDRRHDRRSARIAPAKMTGLAMMIGGARIAHARSTVTIAHVAMMMIAAAAMMAAAMMVVAAAIDAPRPMSMSPAKSATYMGILLGTAGGAMMMIVPTALTVVIVATKLNKLTTYDPYPGEDRVRTARHRILLLLVKLLLQMMHPRHRSLSLMILLMAAHIRTLALPLPTPLGMDPEDDPPASPTLGSRAASSAPEEDPVASARSSPATSLSHARGASPSPPRTPAPAATSTPDGASAVQPPAPAAPLPRPRTRLQQGEPRNLPAALNDPNWRDAMQEEYNALLENKTWTLVPSSPNKNLIDCKWVYRIKRRADGTIDRYKARLVAKDLIKLSMHSSRLLEHGTLG</sequence>
<evidence type="ECO:0000313" key="4">
    <source>
        <dbReference type="Proteomes" id="UP001231189"/>
    </source>
</evidence>
<name>A0AAD8QZW0_LOLMU</name>
<feature type="transmembrane region" description="Helical" evidence="2">
    <location>
        <begin position="274"/>
        <end position="298"/>
    </location>
</feature>
<gene>
    <name evidence="3" type="ORF">QYE76_035128</name>
</gene>
<feature type="transmembrane region" description="Helical" evidence="2">
    <location>
        <begin position="310"/>
        <end position="339"/>
    </location>
</feature>
<feature type="compositionally biased region" description="Basic residues" evidence="1">
    <location>
        <begin position="230"/>
        <end position="241"/>
    </location>
</feature>
<comment type="caution">
    <text evidence="3">The sequence shown here is derived from an EMBL/GenBank/DDBJ whole genome shotgun (WGS) entry which is preliminary data.</text>
</comment>
<feature type="compositionally biased region" description="Pro residues" evidence="1">
    <location>
        <begin position="473"/>
        <end position="482"/>
    </location>
</feature>